<evidence type="ECO:0000313" key="1">
    <source>
        <dbReference type="EMBL" id="RDB61054.1"/>
    </source>
</evidence>
<evidence type="ECO:0000313" key="2">
    <source>
        <dbReference type="Proteomes" id="UP000253975"/>
    </source>
</evidence>
<organism evidence="1 2">
    <name type="scientific">Slackia isoflavoniconvertens</name>
    <dbReference type="NCBI Taxonomy" id="572010"/>
    <lineage>
        <taxon>Bacteria</taxon>
        <taxon>Bacillati</taxon>
        <taxon>Actinomycetota</taxon>
        <taxon>Coriobacteriia</taxon>
        <taxon>Eggerthellales</taxon>
        <taxon>Eggerthellaceae</taxon>
        <taxon>Slackia</taxon>
    </lineage>
</organism>
<sequence length="102" mass="11441">MAYRIEMVYRILYAIAQINGDEDQLQLNPLEDDFFAGRDDLKAAAVPEKAHDSQRAKSKRMTFEEIGISVGAVLHFKEDPSVTVEVADAKSWLSWPTVAARS</sequence>
<reference evidence="1 2" key="1">
    <citation type="journal article" date="2018" name="Elife">
        <title>Discovery and characterization of a prevalent human gut bacterial enzyme sufficient for the inactivation of a family of plant toxins.</title>
        <authorList>
            <person name="Koppel N."/>
            <person name="Bisanz J.E."/>
            <person name="Pandelia M.E."/>
            <person name="Turnbaugh P.J."/>
            <person name="Balskus E.P."/>
        </authorList>
    </citation>
    <scope>NUCLEOTIDE SEQUENCE [LARGE SCALE GENOMIC DNA]</scope>
    <source>
        <strain evidence="1 2">OB21 GAM31</strain>
    </source>
</reference>
<proteinExistence type="predicted"/>
<accession>A0A369LPG3</accession>
<gene>
    <name evidence="1" type="ORF">C1881_00560</name>
</gene>
<dbReference type="EMBL" id="PPTO01000001">
    <property type="protein sequence ID" value="RDB61054.1"/>
    <property type="molecule type" value="Genomic_DNA"/>
</dbReference>
<dbReference type="Proteomes" id="UP000253975">
    <property type="component" value="Unassembled WGS sequence"/>
</dbReference>
<dbReference type="AlphaFoldDB" id="A0A369LPG3"/>
<name>A0A369LPG3_9ACTN</name>
<protein>
    <submittedName>
        <fullName evidence="1">Uncharacterized protein</fullName>
    </submittedName>
</protein>
<comment type="caution">
    <text evidence="1">The sequence shown here is derived from an EMBL/GenBank/DDBJ whole genome shotgun (WGS) entry which is preliminary data.</text>
</comment>
<dbReference type="RefSeq" id="WP_114614617.1">
    <property type="nucleotide sequence ID" value="NZ_PPTO01000001.1"/>
</dbReference>